<keyword evidence="4" id="KW-0378">Hydrolase</keyword>
<dbReference type="BioCyc" id="SESP1179773:BN6_RS13590-MONOMER"/>
<feature type="active site" description="Proton donor" evidence="7">
    <location>
        <position position="433"/>
    </location>
</feature>
<dbReference type="KEGG" id="sesp:BN6_28010"/>
<reference evidence="12 13" key="1">
    <citation type="journal article" date="2012" name="BMC Genomics">
        <title>Complete genome sequence of Saccharothrix espanaensis DSM 44229T and comparison to the other completely sequenced Pseudonocardiaceae.</title>
        <authorList>
            <person name="Strobel T."/>
            <person name="Al-Dilaimi A."/>
            <person name="Blom J."/>
            <person name="Gessner A."/>
            <person name="Kalinowski J."/>
            <person name="Luzhetska M."/>
            <person name="Puhler A."/>
            <person name="Szczepanowski R."/>
            <person name="Bechthold A."/>
            <person name="Ruckert C."/>
        </authorList>
    </citation>
    <scope>NUCLEOTIDE SEQUENCE [LARGE SCALE GENOMIC DNA]</scope>
    <source>
        <strain evidence="13">ATCC 51144 / DSM 44229 / JCM 9112 / NBRC 15066 / NRRL 15764</strain>
    </source>
</reference>
<comment type="similarity">
    <text evidence="1">Belongs to the peptidase M4 family.</text>
</comment>
<feature type="chain" id="PRO_5003835777" evidence="9">
    <location>
        <begin position="28"/>
        <end position="843"/>
    </location>
</feature>
<dbReference type="RefSeq" id="WP_015100225.1">
    <property type="nucleotide sequence ID" value="NC_019673.1"/>
</dbReference>
<keyword evidence="9" id="KW-0732">Signal</keyword>
<name>K0K0Q2_SACES</name>
<dbReference type="OrthoDB" id="291295at2"/>
<evidence type="ECO:0000256" key="7">
    <source>
        <dbReference type="PIRSR" id="PIRSR623612-1"/>
    </source>
</evidence>
<keyword evidence="3" id="KW-0479">Metal-binding</keyword>
<dbReference type="GO" id="GO:0004222">
    <property type="term" value="F:metalloendopeptidase activity"/>
    <property type="evidence" value="ECO:0007669"/>
    <property type="project" value="InterPro"/>
</dbReference>
<dbReference type="InterPro" id="IPR013856">
    <property type="entry name" value="Peptidase_M4_domain"/>
</dbReference>
<dbReference type="SUPFAM" id="SSF55486">
    <property type="entry name" value="Metalloproteases ('zincins'), catalytic domain"/>
    <property type="match status" value="1"/>
</dbReference>
<dbReference type="EMBL" id="HE804045">
    <property type="protein sequence ID" value="CCH30113.1"/>
    <property type="molecule type" value="Genomic_DNA"/>
</dbReference>
<dbReference type="AlphaFoldDB" id="K0K0Q2"/>
<evidence type="ECO:0000256" key="8">
    <source>
        <dbReference type="SAM" id="MobiDB-lite"/>
    </source>
</evidence>
<feature type="signal peptide" evidence="9">
    <location>
        <begin position="1"/>
        <end position="27"/>
    </location>
</feature>
<protein>
    <submittedName>
        <fullName evidence="12">Zinc metalloprotease (Elastase)-like protein</fullName>
    </submittedName>
</protein>
<dbReference type="HOGENOM" id="CLU_314212_0_0_11"/>
<proteinExistence type="inferred from homology"/>
<dbReference type="Pfam" id="PF02868">
    <property type="entry name" value="Peptidase_M4_C"/>
    <property type="match status" value="1"/>
</dbReference>
<dbReference type="STRING" id="1179773.BN6_28010"/>
<keyword evidence="6 12" id="KW-0482">Metalloprotease</keyword>
<dbReference type="PANTHER" id="PTHR33794">
    <property type="entry name" value="BACILLOLYSIN"/>
    <property type="match status" value="1"/>
</dbReference>
<evidence type="ECO:0000313" key="12">
    <source>
        <dbReference type="EMBL" id="CCH30113.1"/>
    </source>
</evidence>
<feature type="compositionally biased region" description="Polar residues" evidence="8">
    <location>
        <begin position="572"/>
        <end position="583"/>
    </location>
</feature>
<evidence type="ECO:0000256" key="3">
    <source>
        <dbReference type="ARBA" id="ARBA00022723"/>
    </source>
</evidence>
<evidence type="ECO:0000256" key="2">
    <source>
        <dbReference type="ARBA" id="ARBA00022670"/>
    </source>
</evidence>
<feature type="region of interest" description="Disordered" evidence="8">
    <location>
        <begin position="563"/>
        <end position="583"/>
    </location>
</feature>
<evidence type="ECO:0000256" key="6">
    <source>
        <dbReference type="ARBA" id="ARBA00023049"/>
    </source>
</evidence>
<organism evidence="12 13">
    <name type="scientific">Saccharothrix espanaensis (strain ATCC 51144 / DSM 44229 / JCM 9112 / NBRC 15066 / NRRL 15764)</name>
    <dbReference type="NCBI Taxonomy" id="1179773"/>
    <lineage>
        <taxon>Bacteria</taxon>
        <taxon>Bacillati</taxon>
        <taxon>Actinomycetota</taxon>
        <taxon>Actinomycetes</taxon>
        <taxon>Pseudonocardiales</taxon>
        <taxon>Pseudonocardiaceae</taxon>
        <taxon>Saccharothrix</taxon>
    </lineage>
</organism>
<keyword evidence="2 12" id="KW-0645">Protease</keyword>
<evidence type="ECO:0000256" key="1">
    <source>
        <dbReference type="ARBA" id="ARBA00009388"/>
    </source>
</evidence>
<keyword evidence="5" id="KW-0862">Zinc</keyword>
<sequence length="843" mass="89314">MRKSLAGAAVLAALAATVLPGGPAAHADDLTLARAATGGVELAPLSTTDSGDRSTVRFGQRHRGVPVFGAQTLVHLAGPAAERTVRATTDRTARGLTVDTTPTVSEDRAVGGALAALDPQTRSRAKTERHGLVVLPNGPGVLTWHLTVRGEDVPKGQPMRREVYVDAHTGAVALEYDNLHFAEGPATGEGVAANGKTKPLAVYERADGRFELRDRSRAMFPATGGEILTYDAEKRDYYDFLGEFPPETKLFAADTTRFDGAAAETGGVDAHWSAGQVYEFYRQRLGREGIDGKGGSSVSVAGVTNRGRPFLNAFWDGRKMVYGWATGERLPLSADLDVVGHEMTHGITEHTAGLVYLGQSGAINEAVSDYLGNAIDVTVTGTPMTDPNAGLLGEDLCRTTAPEECAIRDLNDGRTTVHDYLGVTNNTDNGGVHLNSTIFGGALWDIRERLDPALADKVVYTALTEYLTPLDTFVDGRTAVLGAAAALKLTARQQATIARAFDDHGIVPGWEQRLGTDSTTLVPGVTSVSPFPSAANGRYVVLLSDPRGEQAAEVFAGRTDRATPPVRLSAKDGTSNAQTNTDGTTAVWSNRSRAGSRILARTLDGGPLRTVVDGGTDAELSVPVVSGDVVAWQHFDFAGAFETDVWVRVGDGPARNLTPEPGVQGNRPFLRGHLLSYTQVRRDGTGWYYNAVVENLRTGTRTVVPSPTGSVFVKDVVLTASGVAWIQDVGIDGRSGVLAADHDGRRVRAVVAEDGEHAPMYPALDASDQWLTFSTRVGAAGTNAGLPKLVQVPVRGGTPERVSCNRGDQASFAADRNRRVVWLDGTAGGTDLVTREAPARRGC</sequence>
<feature type="active site" evidence="7">
    <location>
        <position position="342"/>
    </location>
</feature>
<dbReference type="Gene3D" id="3.10.170.10">
    <property type="match status" value="1"/>
</dbReference>
<evidence type="ECO:0000256" key="5">
    <source>
        <dbReference type="ARBA" id="ARBA00022833"/>
    </source>
</evidence>
<dbReference type="Pfam" id="PF01447">
    <property type="entry name" value="Peptidase_M4"/>
    <property type="match status" value="1"/>
</dbReference>
<evidence type="ECO:0000313" key="13">
    <source>
        <dbReference type="Proteomes" id="UP000006281"/>
    </source>
</evidence>
<feature type="domain" description="Peptidase M4 C-terminal" evidence="11">
    <location>
        <begin position="352"/>
        <end position="506"/>
    </location>
</feature>
<dbReference type="PRINTS" id="PR00730">
    <property type="entry name" value="THERMOLYSIN"/>
</dbReference>
<keyword evidence="13" id="KW-1185">Reference proteome</keyword>
<dbReference type="GO" id="GO:0046872">
    <property type="term" value="F:metal ion binding"/>
    <property type="evidence" value="ECO:0007669"/>
    <property type="project" value="UniProtKB-KW"/>
</dbReference>
<dbReference type="GO" id="GO:0006508">
    <property type="term" value="P:proteolysis"/>
    <property type="evidence" value="ECO:0007669"/>
    <property type="project" value="UniProtKB-KW"/>
</dbReference>
<accession>K0K0Q2</accession>
<dbReference type="InterPro" id="IPR027268">
    <property type="entry name" value="Peptidase_M4/M1_CTD_sf"/>
</dbReference>
<dbReference type="InterPro" id="IPR023612">
    <property type="entry name" value="Peptidase_M4"/>
</dbReference>
<dbReference type="eggNOG" id="COG3227">
    <property type="taxonomic scope" value="Bacteria"/>
</dbReference>
<dbReference type="CDD" id="cd09597">
    <property type="entry name" value="M4_TLP"/>
    <property type="match status" value="1"/>
</dbReference>
<feature type="domain" description="Peptidase M4" evidence="10">
    <location>
        <begin position="187"/>
        <end position="349"/>
    </location>
</feature>
<dbReference type="InterPro" id="IPR001570">
    <property type="entry name" value="Peptidase_M4_C_domain"/>
</dbReference>
<evidence type="ECO:0000259" key="11">
    <source>
        <dbReference type="Pfam" id="PF02868"/>
    </source>
</evidence>
<dbReference type="PANTHER" id="PTHR33794:SF1">
    <property type="entry name" value="BACILLOLYSIN"/>
    <property type="match status" value="1"/>
</dbReference>
<evidence type="ECO:0000256" key="9">
    <source>
        <dbReference type="SAM" id="SignalP"/>
    </source>
</evidence>
<dbReference type="Proteomes" id="UP000006281">
    <property type="component" value="Chromosome"/>
</dbReference>
<dbReference type="Gene3D" id="1.10.390.10">
    <property type="entry name" value="Neutral Protease Domain 2"/>
    <property type="match status" value="1"/>
</dbReference>
<dbReference type="InterPro" id="IPR050728">
    <property type="entry name" value="Zinc_Metalloprotease_M4"/>
</dbReference>
<gene>
    <name evidence="12" type="ordered locus">BN6_28010</name>
</gene>
<evidence type="ECO:0000256" key="4">
    <source>
        <dbReference type="ARBA" id="ARBA00022801"/>
    </source>
</evidence>
<dbReference type="PATRIC" id="fig|1179773.3.peg.2799"/>
<evidence type="ECO:0000259" key="10">
    <source>
        <dbReference type="Pfam" id="PF01447"/>
    </source>
</evidence>